<proteinExistence type="predicted"/>
<evidence type="ECO:0000313" key="1">
    <source>
        <dbReference type="EMBL" id="VTZ51320.1"/>
    </source>
</evidence>
<organism evidence="1 2">
    <name type="scientific">Methylocella tundrae</name>
    <dbReference type="NCBI Taxonomy" id="227605"/>
    <lineage>
        <taxon>Bacteria</taxon>
        <taxon>Pseudomonadati</taxon>
        <taxon>Pseudomonadota</taxon>
        <taxon>Alphaproteobacteria</taxon>
        <taxon>Hyphomicrobiales</taxon>
        <taxon>Beijerinckiaceae</taxon>
        <taxon>Methylocella</taxon>
    </lineage>
</organism>
<accession>A0A8B6M8U4</accession>
<protein>
    <submittedName>
        <fullName evidence="1">Uncharacterized protein</fullName>
    </submittedName>
</protein>
<dbReference type="AlphaFoldDB" id="A0A8B6M8U4"/>
<reference evidence="1 2" key="1">
    <citation type="submission" date="2019-05" db="EMBL/GenBank/DDBJ databases">
        <authorList>
            <person name="Farhan Ul Haque M."/>
        </authorList>
    </citation>
    <scope>NUCLEOTIDE SEQUENCE [LARGE SCALE GENOMIC DNA]</scope>
    <source>
        <strain evidence="1">2</strain>
    </source>
</reference>
<dbReference type="EMBL" id="CABFMQ020000093">
    <property type="protein sequence ID" value="VTZ51320.1"/>
    <property type="molecule type" value="Genomic_DNA"/>
</dbReference>
<keyword evidence="2" id="KW-1185">Reference proteome</keyword>
<name>A0A8B6M8U4_METTU</name>
<sequence>MDPRPGIFSCDTVRLENKHGGVHVDRIHFKAQIATCRPISTTPSGGSRKKSVT</sequence>
<gene>
    <name evidence="1" type="ORF">MPC4_350026</name>
</gene>
<comment type="caution">
    <text evidence="1">The sequence shown here is derived from an EMBL/GenBank/DDBJ whole genome shotgun (WGS) entry which is preliminary data.</text>
</comment>
<evidence type="ECO:0000313" key="2">
    <source>
        <dbReference type="Proteomes" id="UP000485880"/>
    </source>
</evidence>
<dbReference type="Proteomes" id="UP000485880">
    <property type="component" value="Unassembled WGS sequence"/>
</dbReference>